<dbReference type="EMBL" id="FNNZ01000008">
    <property type="protein sequence ID" value="SDW78618.1"/>
    <property type="molecule type" value="Genomic_DNA"/>
</dbReference>
<dbReference type="Pfam" id="PF01814">
    <property type="entry name" value="Hemerythrin"/>
    <property type="match status" value="1"/>
</dbReference>
<dbReference type="STRING" id="1058.SAMN05421783_108155"/>
<protein>
    <submittedName>
        <fullName evidence="2">Hemerythrin-like domain-containing protein</fullName>
    </submittedName>
</protein>
<dbReference type="InterPro" id="IPR012312">
    <property type="entry name" value="Hemerythrin-like"/>
</dbReference>
<dbReference type="GO" id="GO:0005886">
    <property type="term" value="C:plasma membrane"/>
    <property type="evidence" value="ECO:0007669"/>
    <property type="project" value="TreeGrafter"/>
</dbReference>
<dbReference type="PANTHER" id="PTHR39966">
    <property type="entry name" value="BLL2471 PROTEIN-RELATED"/>
    <property type="match status" value="1"/>
</dbReference>
<keyword evidence="3" id="KW-1185">Reference proteome</keyword>
<organism evidence="2 3">
    <name type="scientific">Thiocapsa roseopersicina</name>
    <dbReference type="NCBI Taxonomy" id="1058"/>
    <lineage>
        <taxon>Bacteria</taxon>
        <taxon>Pseudomonadati</taxon>
        <taxon>Pseudomonadota</taxon>
        <taxon>Gammaproteobacteria</taxon>
        <taxon>Chromatiales</taxon>
        <taxon>Chromatiaceae</taxon>
        <taxon>Thiocapsa</taxon>
    </lineage>
</organism>
<proteinExistence type="predicted"/>
<evidence type="ECO:0000313" key="3">
    <source>
        <dbReference type="Proteomes" id="UP000198816"/>
    </source>
</evidence>
<dbReference type="OrthoDB" id="7349010at2"/>
<reference evidence="3" key="1">
    <citation type="submission" date="2016-10" db="EMBL/GenBank/DDBJ databases">
        <authorList>
            <person name="Varghese N."/>
            <person name="Submissions S."/>
        </authorList>
    </citation>
    <scope>NUCLEOTIDE SEQUENCE [LARGE SCALE GENOMIC DNA]</scope>
    <source>
        <strain evidence="3">DSM 217</strain>
    </source>
</reference>
<feature type="domain" description="Hemerythrin-like" evidence="1">
    <location>
        <begin position="7"/>
        <end position="138"/>
    </location>
</feature>
<evidence type="ECO:0000259" key="1">
    <source>
        <dbReference type="Pfam" id="PF01814"/>
    </source>
</evidence>
<name>A0A1H2WDL2_THIRO</name>
<accession>A0A1H2WDL2</accession>
<dbReference type="Gene3D" id="1.20.120.520">
    <property type="entry name" value="nmb1532 protein domain like"/>
    <property type="match status" value="1"/>
</dbReference>
<dbReference type="RefSeq" id="WP_093031265.1">
    <property type="nucleotide sequence ID" value="NZ_FNNZ01000008.1"/>
</dbReference>
<evidence type="ECO:0000313" key="2">
    <source>
        <dbReference type="EMBL" id="SDW78618.1"/>
    </source>
</evidence>
<dbReference type="PANTHER" id="PTHR39966:SF1">
    <property type="entry name" value="HEMERYTHRIN-LIKE DOMAIN-CONTAINING PROTEIN"/>
    <property type="match status" value="1"/>
</dbReference>
<sequence length="183" mass="21518">MHPVMTRLAEDHVRLARLLDLFEDLLNRFHEGAEPDYELMSEMLEYMDNYSDIVHHPTEDIIFERVLDKGTERRDVFDVLMRQHKVLGQLSKRFRQSLDGILHEEVLLREDVEAHGRELIGTLRAHKRLEDEEAFPIALERLSEEDWAQIDAQAPNLEDPLFGTLDPLRYQALYARLSAESRN</sequence>
<dbReference type="AlphaFoldDB" id="A0A1H2WDL2"/>
<gene>
    <name evidence="2" type="ORF">SAMN05421783_108155</name>
</gene>
<dbReference type="Proteomes" id="UP000198816">
    <property type="component" value="Unassembled WGS sequence"/>
</dbReference>